<accession>A0AAN6P4H3</accession>
<feature type="region of interest" description="Disordered" evidence="1">
    <location>
        <begin position="1"/>
        <end position="239"/>
    </location>
</feature>
<feature type="compositionally biased region" description="Basic and acidic residues" evidence="1">
    <location>
        <begin position="149"/>
        <end position="158"/>
    </location>
</feature>
<feature type="compositionally biased region" description="Polar residues" evidence="1">
    <location>
        <begin position="169"/>
        <end position="185"/>
    </location>
</feature>
<dbReference type="Proteomes" id="UP001303115">
    <property type="component" value="Unassembled WGS sequence"/>
</dbReference>
<dbReference type="AlphaFoldDB" id="A0AAN6P4H3"/>
<evidence type="ECO:0000313" key="3">
    <source>
        <dbReference type="Proteomes" id="UP001303115"/>
    </source>
</evidence>
<dbReference type="EMBL" id="MU854780">
    <property type="protein sequence ID" value="KAK4031509.1"/>
    <property type="molecule type" value="Genomic_DNA"/>
</dbReference>
<feature type="compositionally biased region" description="Basic and acidic residues" evidence="1">
    <location>
        <begin position="101"/>
        <end position="110"/>
    </location>
</feature>
<keyword evidence="3" id="KW-1185">Reference proteome</keyword>
<organism evidence="2 3">
    <name type="scientific">Parachaetomium inaequale</name>
    <dbReference type="NCBI Taxonomy" id="2588326"/>
    <lineage>
        <taxon>Eukaryota</taxon>
        <taxon>Fungi</taxon>
        <taxon>Dikarya</taxon>
        <taxon>Ascomycota</taxon>
        <taxon>Pezizomycotina</taxon>
        <taxon>Sordariomycetes</taxon>
        <taxon>Sordariomycetidae</taxon>
        <taxon>Sordariales</taxon>
        <taxon>Chaetomiaceae</taxon>
        <taxon>Parachaetomium</taxon>
    </lineage>
</organism>
<protein>
    <submittedName>
        <fullName evidence="2">Uncharacterized protein</fullName>
    </submittedName>
</protein>
<reference evidence="3" key="1">
    <citation type="journal article" date="2023" name="Mol. Phylogenet. Evol.">
        <title>Genome-scale phylogeny and comparative genomics of the fungal order Sordariales.</title>
        <authorList>
            <person name="Hensen N."/>
            <person name="Bonometti L."/>
            <person name="Westerberg I."/>
            <person name="Brannstrom I.O."/>
            <person name="Guillou S."/>
            <person name="Cros-Aarteil S."/>
            <person name="Calhoun S."/>
            <person name="Haridas S."/>
            <person name="Kuo A."/>
            <person name="Mondo S."/>
            <person name="Pangilinan J."/>
            <person name="Riley R."/>
            <person name="LaButti K."/>
            <person name="Andreopoulos B."/>
            <person name="Lipzen A."/>
            <person name="Chen C."/>
            <person name="Yan M."/>
            <person name="Daum C."/>
            <person name="Ng V."/>
            <person name="Clum A."/>
            <person name="Steindorff A."/>
            <person name="Ohm R.A."/>
            <person name="Martin F."/>
            <person name="Silar P."/>
            <person name="Natvig D.O."/>
            <person name="Lalanne C."/>
            <person name="Gautier V."/>
            <person name="Ament-Velasquez S.L."/>
            <person name="Kruys A."/>
            <person name="Hutchinson M.I."/>
            <person name="Powell A.J."/>
            <person name="Barry K."/>
            <person name="Miller A.N."/>
            <person name="Grigoriev I.V."/>
            <person name="Debuchy R."/>
            <person name="Gladieux P."/>
            <person name="Hiltunen Thoren M."/>
            <person name="Johannesson H."/>
        </authorList>
    </citation>
    <scope>NUCLEOTIDE SEQUENCE [LARGE SCALE GENOMIC DNA]</scope>
    <source>
        <strain evidence="3">CBS 284.82</strain>
    </source>
</reference>
<gene>
    <name evidence="2" type="ORF">C8A01DRAFT_51430</name>
</gene>
<evidence type="ECO:0000256" key="1">
    <source>
        <dbReference type="SAM" id="MobiDB-lite"/>
    </source>
</evidence>
<comment type="caution">
    <text evidence="2">The sequence shown here is derived from an EMBL/GenBank/DDBJ whole genome shotgun (WGS) entry which is preliminary data.</text>
</comment>
<evidence type="ECO:0000313" key="2">
    <source>
        <dbReference type="EMBL" id="KAK4031509.1"/>
    </source>
</evidence>
<proteinExistence type="predicted"/>
<feature type="compositionally biased region" description="Gly residues" evidence="1">
    <location>
        <begin position="8"/>
        <end position="17"/>
    </location>
</feature>
<name>A0AAN6P4H3_9PEZI</name>
<feature type="compositionally biased region" description="Basic residues" evidence="1">
    <location>
        <begin position="186"/>
        <end position="195"/>
    </location>
</feature>
<sequence>MFLASLFGSGGGSGIFGRLGRPVPGSLPILRSSPPCSAWASTPTLLDDESTSELEPAGAEPRLQPQSPSGAASGHDGEKNEEGPTAPPYVRESVAGLPTLPDDRGIDDYKPAGASLPIQPPAGRDQANLRRRHRNTDDEEDYCPSVYSDAEHGEDDIVRPPPNKRCRRSTQQTRLSYSDVSGGTKRSSRHPRRQRGAAYPPSSPGEDIEIDSTPATTFEELPLGDTVLKRHPRNSPLGT</sequence>